<accession>A0A7S1XRE8</accession>
<dbReference type="PANTHER" id="PTHR12689:SF4">
    <property type="entry name" value="PROTEIN AAR2 HOMOLOG"/>
    <property type="match status" value="1"/>
</dbReference>
<gene>
    <name evidence="5" type="ORF">PPAR1163_LOCUS14504</name>
</gene>
<protein>
    <recommendedName>
        <fullName evidence="6">AAR2 splicing factor homolog</fullName>
    </recommendedName>
</protein>
<dbReference type="CDD" id="cd13777">
    <property type="entry name" value="Aar2_N"/>
    <property type="match status" value="1"/>
</dbReference>
<sequence>MTMDQARARAELDTGGFLVLLGVPEGLDVGLDCRHQKILARFRGFKMVPPGLHLLHYGWGGRGGDTGLRRGVFFEASAGGIVVLVWDPAKEEFVAPAARRELLPEGSEEALAASVRERRLDGHLAPYEAAEGSAERRRWANLTNSVSPETLRRAGVAPLTTLFPDDKGDDGVDWEAARVAAEIAAEGTASKRDLPQVEVGDAFMFETPIQKVIHARRRKRAEMENPGTAAKAPAPAGLRSWTDIDALWMGENLERVASFTAEMLSQAFIDVSPQLVDAVESGLGGGSAKAGWRRLIGEWQLSFIFAIWLLDGPALRQWQRLSHVLLTSERLVNLRPNIAKLISRVTVAQLHFVPDELFHEPDPDRSVDASRDDGPGESFYCNALGAFLESLLANPEPLENPIPLQEAGLKLHRALESRTGRKWDMPSLGVRMDGEHREEAAKLFEKMQQFEVEAEAAAGQQAPVEKSDGVLSGIRNLQLESLDDQDMPLDGDVEDAAGAADDDDDDEADEDLELELEMAKGKQTSEAHGRLEARRAARKRQVELKERYQAAAERMELDGADDEEDEDGPTLVLPQELAQLVGSDALVELLGPSVAWRGPDVDAPVAPALPAMAGSDAAPPSKPNFTVLI</sequence>
<dbReference type="InterPro" id="IPR033648">
    <property type="entry name" value="AAR2_C"/>
</dbReference>
<evidence type="ECO:0000256" key="2">
    <source>
        <dbReference type="SAM" id="MobiDB-lite"/>
    </source>
</evidence>
<dbReference type="InterPro" id="IPR033647">
    <property type="entry name" value="Aar2_N"/>
</dbReference>
<dbReference type="Gene3D" id="2.60.34.20">
    <property type="match status" value="1"/>
</dbReference>
<feature type="domain" description="AAR2 C-terminal" evidence="3">
    <location>
        <begin position="260"/>
        <end position="417"/>
    </location>
</feature>
<comment type="similarity">
    <text evidence="1">Belongs to the AAR2 family.</text>
</comment>
<organism evidence="5">
    <name type="scientific">Phaeomonas parva</name>
    <dbReference type="NCBI Taxonomy" id="124430"/>
    <lineage>
        <taxon>Eukaryota</taxon>
        <taxon>Sar</taxon>
        <taxon>Stramenopiles</taxon>
        <taxon>Ochrophyta</taxon>
        <taxon>Pinguiophyceae</taxon>
        <taxon>Pinguiochrysidales</taxon>
        <taxon>Pinguiochrysidaceae</taxon>
        <taxon>Phaeomonas</taxon>
    </lineage>
</organism>
<reference evidence="5" key="1">
    <citation type="submission" date="2021-01" db="EMBL/GenBank/DDBJ databases">
        <authorList>
            <person name="Corre E."/>
            <person name="Pelletier E."/>
            <person name="Niang G."/>
            <person name="Scheremetjew M."/>
            <person name="Finn R."/>
            <person name="Kale V."/>
            <person name="Holt S."/>
            <person name="Cochrane G."/>
            <person name="Meng A."/>
            <person name="Brown T."/>
            <person name="Cohen L."/>
        </authorList>
    </citation>
    <scope>NUCLEOTIDE SEQUENCE</scope>
    <source>
        <strain evidence="5">CCMP2877</strain>
    </source>
</reference>
<dbReference type="EMBL" id="HBGJ01022516">
    <property type="protein sequence ID" value="CAD9256133.1"/>
    <property type="molecule type" value="Transcribed_RNA"/>
</dbReference>
<proteinExistence type="inferred from homology"/>
<dbReference type="InterPro" id="IPR038516">
    <property type="entry name" value="AAR2_N_sf"/>
</dbReference>
<dbReference type="AlphaFoldDB" id="A0A7S1XRE8"/>
<dbReference type="Pfam" id="PF05282">
    <property type="entry name" value="AAR2"/>
    <property type="match status" value="1"/>
</dbReference>
<dbReference type="Pfam" id="PF20981">
    <property type="entry name" value="AAR2_1st"/>
    <property type="match status" value="1"/>
</dbReference>
<dbReference type="InterPro" id="IPR038514">
    <property type="entry name" value="AAR2_C_sf"/>
</dbReference>
<dbReference type="GO" id="GO:0000244">
    <property type="term" value="P:spliceosomal tri-snRNP complex assembly"/>
    <property type="evidence" value="ECO:0007669"/>
    <property type="project" value="TreeGrafter"/>
</dbReference>
<dbReference type="CDD" id="cd13778">
    <property type="entry name" value="Aar2_C"/>
    <property type="match status" value="1"/>
</dbReference>
<evidence type="ECO:0000256" key="1">
    <source>
        <dbReference type="ARBA" id="ARBA00006281"/>
    </source>
</evidence>
<feature type="region of interest" description="Disordered" evidence="2">
    <location>
        <begin position="481"/>
        <end position="509"/>
    </location>
</feature>
<evidence type="ECO:0000259" key="4">
    <source>
        <dbReference type="Pfam" id="PF20981"/>
    </source>
</evidence>
<dbReference type="PANTHER" id="PTHR12689">
    <property type="entry name" value="A1 CISTRON SPLICING FACTOR AAR2-RELATED"/>
    <property type="match status" value="1"/>
</dbReference>
<evidence type="ECO:0008006" key="6">
    <source>
        <dbReference type="Google" id="ProtNLM"/>
    </source>
</evidence>
<feature type="domain" description="AAR2 N-terminal" evidence="4">
    <location>
        <begin position="15"/>
        <end position="153"/>
    </location>
</feature>
<dbReference type="InterPro" id="IPR007946">
    <property type="entry name" value="AAR2"/>
</dbReference>
<evidence type="ECO:0000259" key="3">
    <source>
        <dbReference type="Pfam" id="PF05282"/>
    </source>
</evidence>
<dbReference type="Gene3D" id="1.25.40.550">
    <property type="entry name" value="Aar2, C-terminal domain-like"/>
    <property type="match status" value="1"/>
</dbReference>
<name>A0A7S1XRE8_9STRA</name>
<evidence type="ECO:0000313" key="5">
    <source>
        <dbReference type="EMBL" id="CAD9256133.1"/>
    </source>
</evidence>